<evidence type="ECO:0000256" key="3">
    <source>
        <dbReference type="ARBA" id="ARBA00023163"/>
    </source>
</evidence>
<dbReference type="Pfam" id="PF00440">
    <property type="entry name" value="TetR_N"/>
    <property type="match status" value="1"/>
</dbReference>
<dbReference type="PANTHER" id="PTHR30055:SF234">
    <property type="entry name" value="HTH-TYPE TRANSCRIPTIONAL REGULATOR BETI"/>
    <property type="match status" value="1"/>
</dbReference>
<sequence>MQRLTRTERQENNRRLLIDTAERIFGERGVDGASLDDVASAAGLTKGAVYSNFGSKGDLILAVIRHRLQDTTQAHAFQQVLDDPGDEWARLDTWCDVWVDTARAGEQASYARLLLDFMAYALRHEELRTQLREVLRPHPEAGRSLIPRDSGLAAVDAPDQERILLALDVGLSVLRLVDPDDVDPELYRTAVTALVGSPRAHKDSSQAAAQKDTDRHKVQQKQCD</sequence>
<keyword evidence="2 4" id="KW-0238">DNA-binding</keyword>
<dbReference type="InterPro" id="IPR050109">
    <property type="entry name" value="HTH-type_TetR-like_transc_reg"/>
</dbReference>
<dbReference type="RefSeq" id="WP_166102083.1">
    <property type="nucleotide sequence ID" value="NZ_BMMY01000002.1"/>
</dbReference>
<dbReference type="InterPro" id="IPR009057">
    <property type="entry name" value="Homeodomain-like_sf"/>
</dbReference>
<organism evidence="7 8">
    <name type="scientific">Phycicoccus endophyticus</name>
    <dbReference type="NCBI Taxonomy" id="1690220"/>
    <lineage>
        <taxon>Bacteria</taxon>
        <taxon>Bacillati</taxon>
        <taxon>Actinomycetota</taxon>
        <taxon>Actinomycetes</taxon>
        <taxon>Micrococcales</taxon>
        <taxon>Intrasporangiaceae</taxon>
        <taxon>Phycicoccus</taxon>
    </lineage>
</organism>
<dbReference type="GO" id="GO:0003700">
    <property type="term" value="F:DNA-binding transcription factor activity"/>
    <property type="evidence" value="ECO:0007669"/>
    <property type="project" value="TreeGrafter"/>
</dbReference>
<keyword evidence="3" id="KW-0804">Transcription</keyword>
<feature type="domain" description="HTH tetR-type" evidence="6">
    <location>
        <begin position="11"/>
        <end position="71"/>
    </location>
</feature>
<evidence type="ECO:0000256" key="5">
    <source>
        <dbReference type="SAM" id="MobiDB-lite"/>
    </source>
</evidence>
<dbReference type="Gene3D" id="1.10.357.10">
    <property type="entry name" value="Tetracycline Repressor, domain 2"/>
    <property type="match status" value="1"/>
</dbReference>
<dbReference type="SUPFAM" id="SSF48498">
    <property type="entry name" value="Tetracyclin repressor-like, C-terminal domain"/>
    <property type="match status" value="1"/>
</dbReference>
<dbReference type="AlphaFoldDB" id="A0A7G9R386"/>
<keyword evidence="8" id="KW-1185">Reference proteome</keyword>
<dbReference type="PANTHER" id="PTHR30055">
    <property type="entry name" value="HTH-TYPE TRANSCRIPTIONAL REGULATOR RUTR"/>
    <property type="match status" value="1"/>
</dbReference>
<evidence type="ECO:0000256" key="2">
    <source>
        <dbReference type="ARBA" id="ARBA00023125"/>
    </source>
</evidence>
<reference evidence="7 8" key="1">
    <citation type="submission" date="2020-08" db="EMBL/GenBank/DDBJ databases">
        <title>Genome sequence of Phycicoccus endophyticus JCM 31784T.</title>
        <authorList>
            <person name="Hyun D.-W."/>
            <person name="Bae J.-W."/>
        </authorList>
    </citation>
    <scope>NUCLEOTIDE SEQUENCE [LARGE SCALE GENOMIC DNA]</scope>
    <source>
        <strain evidence="7 8">JCM 31784</strain>
    </source>
</reference>
<evidence type="ECO:0000256" key="1">
    <source>
        <dbReference type="ARBA" id="ARBA00023015"/>
    </source>
</evidence>
<evidence type="ECO:0000313" key="7">
    <source>
        <dbReference type="EMBL" id="QNN50061.1"/>
    </source>
</evidence>
<name>A0A7G9R386_9MICO</name>
<dbReference type="EMBL" id="CP060712">
    <property type="protein sequence ID" value="QNN50061.1"/>
    <property type="molecule type" value="Genomic_DNA"/>
</dbReference>
<feature type="DNA-binding region" description="H-T-H motif" evidence="4">
    <location>
        <begin position="34"/>
        <end position="53"/>
    </location>
</feature>
<dbReference type="PROSITE" id="PS50977">
    <property type="entry name" value="HTH_TETR_2"/>
    <property type="match status" value="1"/>
</dbReference>
<dbReference type="GO" id="GO:0000976">
    <property type="term" value="F:transcription cis-regulatory region binding"/>
    <property type="evidence" value="ECO:0007669"/>
    <property type="project" value="TreeGrafter"/>
</dbReference>
<accession>A0A7G9R386</accession>
<evidence type="ECO:0000313" key="8">
    <source>
        <dbReference type="Proteomes" id="UP000515976"/>
    </source>
</evidence>
<feature type="compositionally biased region" description="Basic and acidic residues" evidence="5">
    <location>
        <begin position="211"/>
        <end position="224"/>
    </location>
</feature>
<dbReference type="PRINTS" id="PR00455">
    <property type="entry name" value="HTHTETR"/>
</dbReference>
<evidence type="ECO:0000259" key="6">
    <source>
        <dbReference type="PROSITE" id="PS50977"/>
    </source>
</evidence>
<feature type="region of interest" description="Disordered" evidence="5">
    <location>
        <begin position="197"/>
        <end position="224"/>
    </location>
</feature>
<keyword evidence="1" id="KW-0805">Transcription regulation</keyword>
<proteinExistence type="predicted"/>
<dbReference type="SUPFAM" id="SSF46689">
    <property type="entry name" value="Homeodomain-like"/>
    <property type="match status" value="1"/>
</dbReference>
<dbReference type="KEGG" id="pei:H9L10_03020"/>
<dbReference type="InterPro" id="IPR036271">
    <property type="entry name" value="Tet_transcr_reg_TetR-rel_C_sf"/>
</dbReference>
<dbReference type="InterPro" id="IPR001647">
    <property type="entry name" value="HTH_TetR"/>
</dbReference>
<gene>
    <name evidence="7" type="ORF">H9L10_03020</name>
</gene>
<protein>
    <submittedName>
        <fullName evidence="7">TetR/AcrR family transcriptional regulator</fullName>
    </submittedName>
</protein>
<evidence type="ECO:0000256" key="4">
    <source>
        <dbReference type="PROSITE-ProRule" id="PRU00335"/>
    </source>
</evidence>
<dbReference type="Proteomes" id="UP000515976">
    <property type="component" value="Chromosome"/>
</dbReference>